<protein>
    <recommendedName>
        <fullName evidence="4">DNA topoisomerase (ATP-hydrolyzing)</fullName>
    </recommendedName>
</protein>
<dbReference type="AlphaFoldDB" id="A0A561BRE4"/>
<dbReference type="EMBL" id="VIVK01000001">
    <property type="protein sequence ID" value="TWD81426.1"/>
    <property type="molecule type" value="Genomic_DNA"/>
</dbReference>
<dbReference type="Gene3D" id="1.10.268.10">
    <property type="entry name" value="Topoisomerase, domain 3"/>
    <property type="match status" value="1"/>
</dbReference>
<dbReference type="GO" id="GO:0003677">
    <property type="term" value="F:DNA binding"/>
    <property type="evidence" value="ECO:0007669"/>
    <property type="project" value="InterPro"/>
</dbReference>
<sequence length="134" mass="15124">MYTTTAHPLTQPLARPPLRRRRDRNAVPALWRQVVRSGAKEDDRTVQREPDRSAFSQLEIYDAVLRAFERRAEVLDTIAAASDRDAAVGRVRDLLAVSPAQAGAVVDLPLHRFTTGTRDRVARRADELRQALTR</sequence>
<dbReference type="InterPro" id="IPR013757">
    <property type="entry name" value="Topo_IIA_A_a_sf"/>
</dbReference>
<accession>A0A561BRE4</accession>
<dbReference type="RefSeq" id="WP_170284649.1">
    <property type="nucleotide sequence ID" value="NZ_VIVK01000001.1"/>
</dbReference>
<feature type="region of interest" description="Disordered" evidence="1">
    <location>
        <begin position="1"/>
        <end position="22"/>
    </location>
</feature>
<keyword evidence="3" id="KW-1185">Reference proteome</keyword>
<dbReference type="GO" id="GO:0003918">
    <property type="term" value="F:DNA topoisomerase type II (double strand cut, ATP-hydrolyzing) activity"/>
    <property type="evidence" value="ECO:0007669"/>
    <property type="project" value="InterPro"/>
</dbReference>
<comment type="caution">
    <text evidence="2">The sequence shown here is derived from an EMBL/GenBank/DDBJ whole genome shotgun (WGS) entry which is preliminary data.</text>
</comment>
<gene>
    <name evidence="2" type="ORF">FB561_2542</name>
</gene>
<evidence type="ECO:0000256" key="1">
    <source>
        <dbReference type="SAM" id="MobiDB-lite"/>
    </source>
</evidence>
<evidence type="ECO:0000313" key="2">
    <source>
        <dbReference type="EMBL" id="TWD81426.1"/>
    </source>
</evidence>
<evidence type="ECO:0008006" key="4">
    <source>
        <dbReference type="Google" id="ProtNLM"/>
    </source>
</evidence>
<reference evidence="2 3" key="1">
    <citation type="submission" date="2019-06" db="EMBL/GenBank/DDBJ databases">
        <title>Sequencing the genomes of 1000 actinobacteria strains.</title>
        <authorList>
            <person name="Klenk H.-P."/>
        </authorList>
    </citation>
    <scope>NUCLEOTIDE SEQUENCE [LARGE SCALE GENOMIC DNA]</scope>
    <source>
        <strain evidence="2 3">DSM 24683</strain>
    </source>
</reference>
<organism evidence="2 3">
    <name type="scientific">Kribbella amoyensis</name>
    <dbReference type="NCBI Taxonomy" id="996641"/>
    <lineage>
        <taxon>Bacteria</taxon>
        <taxon>Bacillati</taxon>
        <taxon>Actinomycetota</taxon>
        <taxon>Actinomycetes</taxon>
        <taxon>Propionibacteriales</taxon>
        <taxon>Kribbellaceae</taxon>
        <taxon>Kribbella</taxon>
    </lineage>
</organism>
<name>A0A561BRE4_9ACTN</name>
<proteinExistence type="predicted"/>
<evidence type="ECO:0000313" key="3">
    <source>
        <dbReference type="Proteomes" id="UP000318380"/>
    </source>
</evidence>
<dbReference type="GO" id="GO:0005524">
    <property type="term" value="F:ATP binding"/>
    <property type="evidence" value="ECO:0007669"/>
    <property type="project" value="InterPro"/>
</dbReference>
<dbReference type="Proteomes" id="UP000318380">
    <property type="component" value="Unassembled WGS sequence"/>
</dbReference>